<evidence type="ECO:0000313" key="3">
    <source>
        <dbReference type="EMBL" id="GAT60884.1"/>
    </source>
</evidence>
<feature type="transmembrane region" description="Helical" evidence="2">
    <location>
        <begin position="15"/>
        <end position="41"/>
    </location>
</feature>
<keyword evidence="2" id="KW-0472">Membrane</keyword>
<dbReference type="Proteomes" id="UP000815677">
    <property type="component" value="Unassembled WGS sequence"/>
</dbReference>
<evidence type="ECO:0000256" key="1">
    <source>
        <dbReference type="SAM" id="MobiDB-lite"/>
    </source>
</evidence>
<keyword evidence="2" id="KW-1133">Transmembrane helix</keyword>
<feature type="transmembrane region" description="Helical" evidence="2">
    <location>
        <begin position="53"/>
        <end position="75"/>
    </location>
</feature>
<keyword evidence="4" id="KW-1185">Reference proteome</keyword>
<sequence length="336" mass="36752">MDSADVHDYPLERSWYIGNACLAIIYGVQMCMFVLSVYFLNTSTSTAASKSRYVYIAYGFALLILTTIAMAANLFYGQMMWIEHRDEPGGPVVYFATHITAWYNTFGTAASVAADVLSNGLMLFRCYVFYGEPGYTRWMIYCLALVYLAAAAMSIAATIQSGLPGGDFFNGVTTNFTEAWLAMTIAFNIITTSLISVRLLRMSRSTRNVLGRDRAAVYLSVAAILIESAAPFTLLGIGYLITYIRNAPEALFFADVWGGFVAIAPQAIILRVAMGAGWSSQMVSEFTSGPGTVVHFVSQPRGRGTEPGSDTALHTFSQTKDEDEFEERSANTSRGV</sequence>
<feature type="transmembrane region" description="Helical" evidence="2">
    <location>
        <begin position="217"/>
        <end position="244"/>
    </location>
</feature>
<name>A0ABQ0MC35_MYCCL</name>
<protein>
    <submittedName>
        <fullName evidence="3">Uncharacterized protein</fullName>
    </submittedName>
</protein>
<reference evidence="3" key="1">
    <citation type="submission" date="2014-09" db="EMBL/GenBank/DDBJ databases">
        <title>Genome sequence of the luminous mushroom Mycena chlorophos for searching fungal bioluminescence genes.</title>
        <authorList>
            <person name="Tanaka Y."/>
            <person name="Kasuga D."/>
            <person name="Oba Y."/>
            <person name="Hase S."/>
            <person name="Sato K."/>
            <person name="Oba Y."/>
            <person name="Sakakibara Y."/>
        </authorList>
    </citation>
    <scope>NUCLEOTIDE SEQUENCE</scope>
</reference>
<evidence type="ECO:0000256" key="2">
    <source>
        <dbReference type="SAM" id="Phobius"/>
    </source>
</evidence>
<organism evidence="3 4">
    <name type="scientific">Mycena chlorophos</name>
    <name type="common">Agaric fungus</name>
    <name type="synonym">Agaricus chlorophos</name>
    <dbReference type="NCBI Taxonomy" id="658473"/>
    <lineage>
        <taxon>Eukaryota</taxon>
        <taxon>Fungi</taxon>
        <taxon>Dikarya</taxon>
        <taxon>Basidiomycota</taxon>
        <taxon>Agaricomycotina</taxon>
        <taxon>Agaricomycetes</taxon>
        <taxon>Agaricomycetidae</taxon>
        <taxon>Agaricales</taxon>
        <taxon>Marasmiineae</taxon>
        <taxon>Mycenaceae</taxon>
        <taxon>Mycena</taxon>
    </lineage>
</organism>
<accession>A0ABQ0MC35</accession>
<feature type="transmembrane region" description="Helical" evidence="2">
    <location>
        <begin position="138"/>
        <end position="159"/>
    </location>
</feature>
<gene>
    <name evidence="3" type="ORF">MCHLO_16976</name>
</gene>
<feature type="region of interest" description="Disordered" evidence="1">
    <location>
        <begin position="298"/>
        <end position="336"/>
    </location>
</feature>
<dbReference type="EMBL" id="DF849967">
    <property type="protein sequence ID" value="GAT60884.1"/>
    <property type="molecule type" value="Genomic_DNA"/>
</dbReference>
<feature type="transmembrane region" description="Helical" evidence="2">
    <location>
        <begin position="250"/>
        <end position="273"/>
    </location>
</feature>
<evidence type="ECO:0000313" key="4">
    <source>
        <dbReference type="Proteomes" id="UP000815677"/>
    </source>
</evidence>
<keyword evidence="2" id="KW-0812">Transmembrane</keyword>
<feature type="transmembrane region" description="Helical" evidence="2">
    <location>
        <begin position="95"/>
        <end position="117"/>
    </location>
</feature>
<feature type="transmembrane region" description="Helical" evidence="2">
    <location>
        <begin position="179"/>
        <end position="197"/>
    </location>
</feature>
<proteinExistence type="predicted"/>